<protein>
    <submittedName>
        <fullName evidence="1">Uncharacterized protein</fullName>
    </submittedName>
</protein>
<dbReference type="RefSeq" id="WP_379867783.1">
    <property type="nucleotide sequence ID" value="NZ_JBHTBW010000087.1"/>
</dbReference>
<evidence type="ECO:0000313" key="1">
    <source>
        <dbReference type="EMBL" id="MFC7443451.1"/>
    </source>
</evidence>
<comment type="caution">
    <text evidence="1">The sequence shown here is derived from an EMBL/GenBank/DDBJ whole genome shotgun (WGS) entry which is preliminary data.</text>
</comment>
<name>A0ABW2RRI3_9BACL</name>
<proteinExistence type="predicted"/>
<keyword evidence="2" id="KW-1185">Reference proteome</keyword>
<dbReference type="EMBL" id="JBHTBW010000087">
    <property type="protein sequence ID" value="MFC7443451.1"/>
    <property type="molecule type" value="Genomic_DNA"/>
</dbReference>
<gene>
    <name evidence="1" type="ORF">ACFQNG_20545</name>
</gene>
<sequence length="74" mass="8523">MDNVVRHFSVKGKDPDGMTVLGYFRARDEEEAKKKARKAWVKSLAEASSFYKPEDFKIDHCAPVDQIPPKIWRG</sequence>
<dbReference type="Proteomes" id="UP001596500">
    <property type="component" value="Unassembled WGS sequence"/>
</dbReference>
<evidence type="ECO:0000313" key="2">
    <source>
        <dbReference type="Proteomes" id="UP001596500"/>
    </source>
</evidence>
<reference evidence="2" key="1">
    <citation type="journal article" date="2019" name="Int. J. Syst. Evol. Microbiol.">
        <title>The Global Catalogue of Microorganisms (GCM) 10K type strain sequencing project: providing services to taxonomists for standard genome sequencing and annotation.</title>
        <authorList>
            <consortium name="The Broad Institute Genomics Platform"/>
            <consortium name="The Broad Institute Genome Sequencing Center for Infectious Disease"/>
            <person name="Wu L."/>
            <person name="Ma J."/>
        </authorList>
    </citation>
    <scope>NUCLEOTIDE SEQUENCE [LARGE SCALE GENOMIC DNA]</scope>
    <source>
        <strain evidence="2">CGMCC 1.12942</strain>
    </source>
</reference>
<organism evidence="1 2">
    <name type="scientific">Laceyella putida</name>
    <dbReference type="NCBI Taxonomy" id="110101"/>
    <lineage>
        <taxon>Bacteria</taxon>
        <taxon>Bacillati</taxon>
        <taxon>Bacillota</taxon>
        <taxon>Bacilli</taxon>
        <taxon>Bacillales</taxon>
        <taxon>Thermoactinomycetaceae</taxon>
        <taxon>Laceyella</taxon>
    </lineage>
</organism>
<accession>A0ABW2RRI3</accession>